<evidence type="ECO:0000256" key="8">
    <source>
        <dbReference type="ARBA" id="ARBA00022975"/>
    </source>
</evidence>
<dbReference type="InterPro" id="IPR029057">
    <property type="entry name" value="PRTase-like"/>
</dbReference>
<dbReference type="SUPFAM" id="SSF53271">
    <property type="entry name" value="PRTase-like"/>
    <property type="match status" value="1"/>
</dbReference>
<comment type="caution">
    <text evidence="10">The sequence shown here is derived from an EMBL/GenBank/DDBJ whole genome shotgun (WGS) entry which is preliminary data.</text>
</comment>
<dbReference type="PANTHER" id="PTHR46683">
    <property type="entry name" value="OROTATE PHOSPHORIBOSYLTRANSFERASE 1-RELATED"/>
    <property type="match status" value="1"/>
</dbReference>
<dbReference type="GO" id="GO:0046132">
    <property type="term" value="P:pyrimidine ribonucleoside biosynthetic process"/>
    <property type="evidence" value="ECO:0007669"/>
    <property type="project" value="TreeGrafter"/>
</dbReference>
<dbReference type="GO" id="GO:0004588">
    <property type="term" value="F:orotate phosphoribosyltransferase activity"/>
    <property type="evidence" value="ECO:0007669"/>
    <property type="project" value="UniProtKB-EC"/>
</dbReference>
<evidence type="ECO:0000256" key="7">
    <source>
        <dbReference type="ARBA" id="ARBA00022679"/>
    </source>
</evidence>
<dbReference type="InterPro" id="IPR023031">
    <property type="entry name" value="OPRT"/>
</dbReference>
<accession>A0A812S2N8</accession>
<dbReference type="GO" id="GO:0005737">
    <property type="term" value="C:cytoplasm"/>
    <property type="evidence" value="ECO:0007669"/>
    <property type="project" value="TreeGrafter"/>
</dbReference>
<reference evidence="10" key="1">
    <citation type="submission" date="2021-02" db="EMBL/GenBank/DDBJ databases">
        <authorList>
            <person name="Dougan E. K."/>
            <person name="Rhodes N."/>
            <person name="Thang M."/>
            <person name="Chan C."/>
        </authorList>
    </citation>
    <scope>NUCLEOTIDE SEQUENCE</scope>
</reference>
<proteinExistence type="inferred from homology"/>
<dbReference type="GO" id="GO:0044205">
    <property type="term" value="P:'de novo' UMP biosynthetic process"/>
    <property type="evidence" value="ECO:0007669"/>
    <property type="project" value="UniProtKB-UniPathway"/>
</dbReference>
<dbReference type="OrthoDB" id="5553476at2759"/>
<gene>
    <name evidence="10" type="primary">pyrE</name>
    <name evidence="10" type="ORF">SPIL2461_LOCUS11434</name>
</gene>
<comment type="pathway">
    <text evidence="2">Pyrimidine metabolism; UMP biosynthesis via de novo pathway; UMP from orotate: step 1/2.</text>
</comment>
<dbReference type="PANTHER" id="PTHR46683:SF1">
    <property type="entry name" value="OROTATE PHOSPHORIBOSYLTRANSFERASE 1-RELATED"/>
    <property type="match status" value="1"/>
</dbReference>
<evidence type="ECO:0000256" key="2">
    <source>
        <dbReference type="ARBA" id="ARBA00004889"/>
    </source>
</evidence>
<keyword evidence="8" id="KW-0665">Pyrimidine biosynthesis</keyword>
<dbReference type="UniPathway" id="UPA00070">
    <property type="reaction ID" value="UER00119"/>
</dbReference>
<dbReference type="EMBL" id="CAJNIZ010022223">
    <property type="protein sequence ID" value="CAE7459689.1"/>
    <property type="molecule type" value="Genomic_DNA"/>
</dbReference>
<dbReference type="EC" id="2.4.2.10" evidence="5"/>
<dbReference type="InterPro" id="IPR000836">
    <property type="entry name" value="PRTase_dom"/>
</dbReference>
<comment type="function">
    <text evidence="1">Catalyzes the transfer of a ribosyl phosphate group from 5-phosphoribose 1-diphosphate to orotate, leading to the formation of orotidine monophosphate (OMP).</text>
</comment>
<dbReference type="NCBIfam" id="TIGR00336">
    <property type="entry name" value="pyrE"/>
    <property type="match status" value="1"/>
</dbReference>
<comment type="similarity">
    <text evidence="3">Belongs to the purine/pyrimidine phosphoribosyltransferase family. PyrE subfamily.</text>
</comment>
<evidence type="ECO:0000313" key="10">
    <source>
        <dbReference type="EMBL" id="CAE7459689.1"/>
    </source>
</evidence>
<evidence type="ECO:0000259" key="9">
    <source>
        <dbReference type="Pfam" id="PF00156"/>
    </source>
</evidence>
<dbReference type="AlphaFoldDB" id="A0A812S2N8"/>
<evidence type="ECO:0000256" key="4">
    <source>
        <dbReference type="ARBA" id="ARBA00011738"/>
    </source>
</evidence>
<feature type="domain" description="Phosphoribosyltransferase" evidence="9">
    <location>
        <begin position="34"/>
        <end position="146"/>
    </location>
</feature>
<evidence type="ECO:0000256" key="1">
    <source>
        <dbReference type="ARBA" id="ARBA00003769"/>
    </source>
</evidence>
<name>A0A812S2N8_SYMPI</name>
<sequence>MLAQNVLKFGEFTLNSGRISPYFFNMGSVSDGAAFAQLGQAYADAILAAGLDFDVLFGPAYKGIPIAVATAIALSQKGKNVGVAFNRKEAKDHGEGGMLVGAPVTGRVLLVDDVLTSGKAIRSAVDLISATGAQISGAVIAMDREEVIDVDQPKALQTTAVAALAEDLGAPVISIAKMSDLVGYLAVSDKMAASNTLAQMREYQARYCVADESGALVFSTTIPADRVRFGYDLVDAHGNLIQRVDPQLSDEAYQRKLEREAMIRECEKTLDRVRKLYQAGADIDYAEVQGLESIDEAIANIRANLAVVRGQREDLEAQAAQIDIGGGTIPNSLLDQIERAKTQEKTLSDEIQMRFAEKLELRNMFAFDRKVFVLRSCENGLPDRDAKVTE</sequence>
<dbReference type="Gene3D" id="3.40.50.2020">
    <property type="match status" value="1"/>
</dbReference>
<dbReference type="InterPro" id="IPR004467">
    <property type="entry name" value="Or_phspho_trans_dom"/>
</dbReference>
<evidence type="ECO:0000313" key="11">
    <source>
        <dbReference type="Proteomes" id="UP000649617"/>
    </source>
</evidence>
<keyword evidence="11" id="KW-1185">Reference proteome</keyword>
<dbReference type="GO" id="GO:0006207">
    <property type="term" value="P:'de novo' pyrimidine nucleobase biosynthetic process"/>
    <property type="evidence" value="ECO:0007669"/>
    <property type="project" value="TreeGrafter"/>
</dbReference>
<comment type="subunit">
    <text evidence="4">Homodimer.</text>
</comment>
<keyword evidence="7" id="KW-0808">Transferase</keyword>
<evidence type="ECO:0000256" key="3">
    <source>
        <dbReference type="ARBA" id="ARBA00006340"/>
    </source>
</evidence>
<dbReference type="Proteomes" id="UP000649617">
    <property type="component" value="Unassembled WGS sequence"/>
</dbReference>
<dbReference type="CDD" id="cd06223">
    <property type="entry name" value="PRTases_typeI"/>
    <property type="match status" value="1"/>
</dbReference>
<evidence type="ECO:0000256" key="6">
    <source>
        <dbReference type="ARBA" id="ARBA00022676"/>
    </source>
</evidence>
<evidence type="ECO:0000256" key="5">
    <source>
        <dbReference type="ARBA" id="ARBA00011971"/>
    </source>
</evidence>
<keyword evidence="6" id="KW-0328">Glycosyltransferase</keyword>
<dbReference type="HAMAP" id="MF_01208">
    <property type="entry name" value="PyrE"/>
    <property type="match status" value="1"/>
</dbReference>
<dbReference type="Pfam" id="PF00156">
    <property type="entry name" value="Pribosyltran"/>
    <property type="match status" value="1"/>
</dbReference>
<protein>
    <recommendedName>
        <fullName evidence="5">orotate phosphoribosyltransferase</fullName>
        <ecNumber evidence="5">2.4.2.10</ecNumber>
    </recommendedName>
</protein>
<organism evidence="10 11">
    <name type="scientific">Symbiodinium pilosum</name>
    <name type="common">Dinoflagellate</name>
    <dbReference type="NCBI Taxonomy" id="2952"/>
    <lineage>
        <taxon>Eukaryota</taxon>
        <taxon>Sar</taxon>
        <taxon>Alveolata</taxon>
        <taxon>Dinophyceae</taxon>
        <taxon>Suessiales</taxon>
        <taxon>Symbiodiniaceae</taxon>
        <taxon>Symbiodinium</taxon>
    </lineage>
</organism>